<dbReference type="InterPro" id="IPR050490">
    <property type="entry name" value="Bact_solute-bd_prot1"/>
</dbReference>
<dbReference type="Pfam" id="PF01547">
    <property type="entry name" value="SBP_bac_1"/>
    <property type="match status" value="1"/>
</dbReference>
<evidence type="ECO:0000256" key="4">
    <source>
        <dbReference type="ARBA" id="ARBA00023139"/>
    </source>
</evidence>
<dbReference type="Gene3D" id="3.40.190.10">
    <property type="entry name" value="Periplasmic binding protein-like II"/>
    <property type="match status" value="2"/>
</dbReference>
<evidence type="ECO:0000256" key="2">
    <source>
        <dbReference type="ARBA" id="ARBA00022729"/>
    </source>
</evidence>
<keyword evidence="5" id="KW-0449">Lipoprotein</keyword>
<keyword evidence="2" id="KW-0732">Signal</keyword>
<accession>A0ABQ1ER74</accession>
<evidence type="ECO:0000313" key="7">
    <source>
        <dbReference type="Proteomes" id="UP000615455"/>
    </source>
</evidence>
<dbReference type="SUPFAM" id="SSF53850">
    <property type="entry name" value="Periplasmic binding protein-like II"/>
    <property type="match status" value="1"/>
</dbReference>
<comment type="caution">
    <text evidence="6">The sequence shown here is derived from an EMBL/GenBank/DDBJ whole genome shotgun (WGS) entry which is preliminary data.</text>
</comment>
<dbReference type="Proteomes" id="UP000615455">
    <property type="component" value="Unassembled WGS sequence"/>
</dbReference>
<organism evidence="6 7">
    <name type="scientific">Paenibacillus marchantiophytorum</name>
    <dbReference type="NCBI Taxonomy" id="1619310"/>
    <lineage>
        <taxon>Bacteria</taxon>
        <taxon>Bacillati</taxon>
        <taxon>Bacillota</taxon>
        <taxon>Bacilli</taxon>
        <taxon>Bacillales</taxon>
        <taxon>Paenibacillaceae</taxon>
        <taxon>Paenibacillus</taxon>
    </lineage>
</organism>
<keyword evidence="1" id="KW-1003">Cell membrane</keyword>
<evidence type="ECO:0000256" key="3">
    <source>
        <dbReference type="ARBA" id="ARBA00023136"/>
    </source>
</evidence>
<protein>
    <recommendedName>
        <fullName evidence="8">Extracellular solute-binding protein</fullName>
    </recommendedName>
</protein>
<name>A0ABQ1ER74_9BACL</name>
<dbReference type="PANTHER" id="PTHR43649">
    <property type="entry name" value="ARABINOSE-BINDING PROTEIN-RELATED"/>
    <property type="match status" value="1"/>
</dbReference>
<gene>
    <name evidence="6" type="ORF">GCM10008018_30640</name>
</gene>
<dbReference type="InterPro" id="IPR006059">
    <property type="entry name" value="SBP"/>
</dbReference>
<evidence type="ECO:0000256" key="5">
    <source>
        <dbReference type="ARBA" id="ARBA00023288"/>
    </source>
</evidence>
<keyword evidence="4" id="KW-0564">Palmitate</keyword>
<proteinExistence type="predicted"/>
<evidence type="ECO:0008006" key="8">
    <source>
        <dbReference type="Google" id="ProtNLM"/>
    </source>
</evidence>
<keyword evidence="7" id="KW-1185">Reference proteome</keyword>
<dbReference type="PANTHER" id="PTHR43649:SF33">
    <property type="entry name" value="POLYGALACTURONAN_RHAMNOGALACTURONAN-BINDING PROTEIN YTCQ"/>
    <property type="match status" value="1"/>
</dbReference>
<dbReference type="EMBL" id="BMHE01000014">
    <property type="protein sequence ID" value="GFZ82665.1"/>
    <property type="molecule type" value="Genomic_DNA"/>
</dbReference>
<sequence>MKAKLPVMIASGEYPDIVSGKIDGFNKYGQSGAFIPLNEPIAKWAPNIKKNLIDNPEAKSQTIAFDGNHYSVPMLSAMRTSEGMLVRKDWLDRLGLPMPETIDDWYTMLKAFKEKDANGNGDSNDEVPFSSVGTPDTYYLNFADA</sequence>
<keyword evidence="3" id="KW-0472">Membrane</keyword>
<evidence type="ECO:0000313" key="6">
    <source>
        <dbReference type="EMBL" id="GFZ82665.1"/>
    </source>
</evidence>
<reference evidence="7" key="1">
    <citation type="journal article" date="2019" name="Int. J. Syst. Evol. Microbiol.">
        <title>The Global Catalogue of Microorganisms (GCM) 10K type strain sequencing project: providing services to taxonomists for standard genome sequencing and annotation.</title>
        <authorList>
            <consortium name="The Broad Institute Genomics Platform"/>
            <consortium name="The Broad Institute Genome Sequencing Center for Infectious Disease"/>
            <person name="Wu L."/>
            <person name="Ma J."/>
        </authorList>
    </citation>
    <scope>NUCLEOTIDE SEQUENCE [LARGE SCALE GENOMIC DNA]</scope>
    <source>
        <strain evidence="7">CGMCC 1.15043</strain>
    </source>
</reference>
<evidence type="ECO:0000256" key="1">
    <source>
        <dbReference type="ARBA" id="ARBA00022475"/>
    </source>
</evidence>